<dbReference type="Proteomes" id="UP000734854">
    <property type="component" value="Unassembled WGS sequence"/>
</dbReference>
<feature type="signal peptide" evidence="1">
    <location>
        <begin position="1"/>
        <end position="28"/>
    </location>
</feature>
<protein>
    <recommendedName>
        <fullName evidence="2">DUF7705 domain-containing protein</fullName>
    </recommendedName>
</protein>
<comment type="caution">
    <text evidence="3">The sequence shown here is derived from an EMBL/GenBank/DDBJ whole genome shotgun (WGS) entry which is preliminary data.</text>
</comment>
<accession>A0A8J5F8Q0</accession>
<evidence type="ECO:0000313" key="4">
    <source>
        <dbReference type="Proteomes" id="UP000734854"/>
    </source>
</evidence>
<proteinExistence type="predicted"/>
<gene>
    <name evidence="3" type="ORF">ZIOFF_061576</name>
</gene>
<feature type="domain" description="DUF7705" evidence="2">
    <location>
        <begin position="33"/>
        <end position="470"/>
    </location>
</feature>
<keyword evidence="4" id="KW-1185">Reference proteome</keyword>
<dbReference type="InterPro" id="IPR056122">
    <property type="entry name" value="DUF7705"/>
</dbReference>
<dbReference type="EMBL" id="JACMSC010000017">
    <property type="protein sequence ID" value="KAG6478144.1"/>
    <property type="molecule type" value="Genomic_DNA"/>
</dbReference>
<dbReference type="PANTHER" id="PTHR33916:SF12">
    <property type="entry name" value="NEPROSIN DOMAIN-CONTAINING PROTEIN"/>
    <property type="match status" value="1"/>
</dbReference>
<organism evidence="3 4">
    <name type="scientific">Zingiber officinale</name>
    <name type="common">Ginger</name>
    <name type="synonym">Amomum zingiber</name>
    <dbReference type="NCBI Taxonomy" id="94328"/>
    <lineage>
        <taxon>Eukaryota</taxon>
        <taxon>Viridiplantae</taxon>
        <taxon>Streptophyta</taxon>
        <taxon>Embryophyta</taxon>
        <taxon>Tracheophyta</taxon>
        <taxon>Spermatophyta</taxon>
        <taxon>Magnoliopsida</taxon>
        <taxon>Liliopsida</taxon>
        <taxon>Zingiberales</taxon>
        <taxon>Zingiberaceae</taxon>
        <taxon>Zingiber</taxon>
    </lineage>
</organism>
<feature type="chain" id="PRO_5035204760" description="DUF7705 domain-containing protein" evidence="1">
    <location>
        <begin position="29"/>
        <end position="479"/>
    </location>
</feature>
<sequence length="479" mass="53420">MAASAGLAPALPLLVAVCCFLFPIFVGGEIEYISAVGDPGMRRDGLRLALEAWNFCNEVGAEAPGMGSPRVADCFDIDAGGNVSHKVTEKDNKLSVGDPFHGASLQCIKNVDLYAAEKEIFLGSKCEVDDVPAPWQFWMVMLKNGNLDTSAGLCPDNGKKIGPFPPEKRFPCFGKGCMNQPLVFHNYTSLQGTKLWGRFFGTYDLDGASKLGKHGISFFSVTWEKEMGKGGWTFHHVLRTTKKYPWLMLYQRSDATRGFSGESPDFKVRLTLEIKKGGGPSSQFYLMDMGSCWKNNGDPCDGDVTSDVTRYSEMILNPKTQAWCRPDTLYECPPYHTFANGTRVHRTDTARFPYSAYHVYCFPGNAEHPENPYRFCDPYSNPQPQEILQILPHPVWGEYGYPTKKGDGWVGDPRTWELDVGRMSQALYFYQEPGTPPATRKWTSLDVGTEIYVYDHAEAEWVLSDFDIIVPKTGKLGAS</sequence>
<dbReference type="AlphaFoldDB" id="A0A8J5F8Q0"/>
<evidence type="ECO:0000313" key="3">
    <source>
        <dbReference type="EMBL" id="KAG6478144.1"/>
    </source>
</evidence>
<evidence type="ECO:0000259" key="2">
    <source>
        <dbReference type="Pfam" id="PF24804"/>
    </source>
</evidence>
<name>A0A8J5F8Q0_ZINOF</name>
<dbReference type="PANTHER" id="PTHR33916">
    <property type="entry name" value="EXPANSIN-LIKE EG45 DOMAIN-CONTAINING PROTEIN"/>
    <property type="match status" value="1"/>
</dbReference>
<dbReference type="Pfam" id="PF24804">
    <property type="entry name" value="DUF7705"/>
    <property type="match status" value="1"/>
</dbReference>
<keyword evidence="1" id="KW-0732">Signal</keyword>
<evidence type="ECO:0000256" key="1">
    <source>
        <dbReference type="SAM" id="SignalP"/>
    </source>
</evidence>
<reference evidence="3 4" key="1">
    <citation type="submission" date="2020-08" db="EMBL/GenBank/DDBJ databases">
        <title>Plant Genome Project.</title>
        <authorList>
            <person name="Zhang R.-G."/>
        </authorList>
    </citation>
    <scope>NUCLEOTIDE SEQUENCE [LARGE SCALE GENOMIC DNA]</scope>
    <source>
        <tissue evidence="3">Rhizome</tissue>
    </source>
</reference>